<dbReference type="PANTHER" id="PTHR31190:SF250">
    <property type="entry name" value="TRANSCRIPTION FACTOR AP2-EREBP FAMILY"/>
    <property type="match status" value="1"/>
</dbReference>
<sequence>MFTQAELYQSHLESIRKHLLDDHCELFPDIHQNPSSFPGYNFDDWSFLENSDESSEKMEEISTSFMGLSSWDSSEMYSPGSNLISPYTVDDHVEPSLNLDDFDMYSILDDNSDRNLQVSRSQHNTTEMFPDTNIEFTEIPAVSNEAQPEFFVATVANLSGISNTTEGAASKPLNWDFSTGHVIGFDDEAFSGGKDDLDAVTLMGGCFAEDGDVIPAKQLPFIPDKRYRGVRRRPWGKYTAEMRNPEKKGSRLWLGTYETPEEAAMAYDRAAFKHRGSNALLNFPHLIGSHHENPKKHTTKNRDAANKSRSSSSSSSSSESSKKINRKKGKNSAI</sequence>
<dbReference type="EMBL" id="LEKV01003851">
    <property type="protein sequence ID" value="KVH97181.1"/>
    <property type="molecule type" value="Genomic_DNA"/>
</dbReference>
<keyword evidence="4" id="KW-0238">DNA-binding</keyword>
<dbReference type="STRING" id="59895.A0A124SDJ8"/>
<evidence type="ECO:0000256" key="1">
    <source>
        <dbReference type="ARBA" id="ARBA00004123"/>
    </source>
</evidence>
<comment type="subcellular location">
    <subcellularLocation>
        <location evidence="1">Nucleus</location>
    </subcellularLocation>
</comment>
<dbReference type="InterPro" id="IPR001471">
    <property type="entry name" value="AP2/ERF_dom"/>
</dbReference>
<gene>
    <name evidence="9" type="ORF">Ccrd_000722</name>
</gene>
<evidence type="ECO:0000259" key="8">
    <source>
        <dbReference type="PROSITE" id="PS51032"/>
    </source>
</evidence>
<feature type="compositionally biased region" description="Low complexity" evidence="7">
    <location>
        <begin position="308"/>
        <end position="319"/>
    </location>
</feature>
<dbReference type="CDD" id="cd00018">
    <property type="entry name" value="AP2"/>
    <property type="match status" value="1"/>
</dbReference>
<feature type="domain" description="AP2/ERF" evidence="8">
    <location>
        <begin position="226"/>
        <end position="284"/>
    </location>
</feature>
<keyword evidence="6" id="KW-0539">Nucleus</keyword>
<dbReference type="SUPFAM" id="SSF54171">
    <property type="entry name" value="DNA-binding domain"/>
    <property type="match status" value="1"/>
</dbReference>
<keyword evidence="10" id="KW-1185">Reference proteome</keyword>
<dbReference type="GO" id="GO:0005634">
    <property type="term" value="C:nucleus"/>
    <property type="evidence" value="ECO:0007669"/>
    <property type="project" value="UniProtKB-SubCell"/>
</dbReference>
<dbReference type="GO" id="GO:0003677">
    <property type="term" value="F:DNA binding"/>
    <property type="evidence" value="ECO:0007669"/>
    <property type="project" value="UniProtKB-KW"/>
</dbReference>
<protein>
    <submittedName>
        <fullName evidence="9">AP2/ERF domain-containing protein</fullName>
    </submittedName>
</protein>
<keyword evidence="2" id="KW-0611">Plant defense</keyword>
<feature type="compositionally biased region" description="Basic residues" evidence="7">
    <location>
        <begin position="323"/>
        <end position="334"/>
    </location>
</feature>
<evidence type="ECO:0000256" key="2">
    <source>
        <dbReference type="ARBA" id="ARBA00022821"/>
    </source>
</evidence>
<dbReference type="OMA" id="YEGANSF"/>
<dbReference type="AlphaFoldDB" id="A0A124SDJ8"/>
<evidence type="ECO:0000256" key="6">
    <source>
        <dbReference type="ARBA" id="ARBA00023242"/>
    </source>
</evidence>
<organism evidence="9 10">
    <name type="scientific">Cynara cardunculus var. scolymus</name>
    <name type="common">Globe artichoke</name>
    <name type="synonym">Cynara scolymus</name>
    <dbReference type="NCBI Taxonomy" id="59895"/>
    <lineage>
        <taxon>Eukaryota</taxon>
        <taxon>Viridiplantae</taxon>
        <taxon>Streptophyta</taxon>
        <taxon>Embryophyta</taxon>
        <taxon>Tracheophyta</taxon>
        <taxon>Spermatophyta</taxon>
        <taxon>Magnoliopsida</taxon>
        <taxon>eudicotyledons</taxon>
        <taxon>Gunneridae</taxon>
        <taxon>Pentapetalae</taxon>
        <taxon>asterids</taxon>
        <taxon>campanulids</taxon>
        <taxon>Asterales</taxon>
        <taxon>Asteraceae</taxon>
        <taxon>Carduoideae</taxon>
        <taxon>Cardueae</taxon>
        <taxon>Carduinae</taxon>
        <taxon>Cynara</taxon>
    </lineage>
</organism>
<dbReference type="InterPro" id="IPR036955">
    <property type="entry name" value="AP2/ERF_dom_sf"/>
</dbReference>
<dbReference type="InterPro" id="IPR044808">
    <property type="entry name" value="ERF_plant"/>
</dbReference>
<dbReference type="GO" id="GO:0006952">
    <property type="term" value="P:defense response"/>
    <property type="evidence" value="ECO:0007669"/>
    <property type="project" value="UniProtKB-KW"/>
</dbReference>
<name>A0A124SDJ8_CYNCS</name>
<dbReference type="Gene3D" id="3.30.730.10">
    <property type="entry name" value="AP2/ERF domain"/>
    <property type="match status" value="1"/>
</dbReference>
<dbReference type="FunFam" id="3.30.730.10:FF:000001">
    <property type="entry name" value="Ethylene-responsive transcription factor 2"/>
    <property type="match status" value="1"/>
</dbReference>
<dbReference type="PANTHER" id="PTHR31190">
    <property type="entry name" value="DNA-BINDING DOMAIN"/>
    <property type="match status" value="1"/>
</dbReference>
<evidence type="ECO:0000256" key="4">
    <source>
        <dbReference type="ARBA" id="ARBA00023125"/>
    </source>
</evidence>
<keyword evidence="3" id="KW-0805">Transcription regulation</keyword>
<evidence type="ECO:0000256" key="7">
    <source>
        <dbReference type="SAM" id="MobiDB-lite"/>
    </source>
</evidence>
<evidence type="ECO:0000256" key="5">
    <source>
        <dbReference type="ARBA" id="ARBA00023163"/>
    </source>
</evidence>
<dbReference type="Gramene" id="KVH97181">
    <property type="protein sequence ID" value="KVH97181"/>
    <property type="gene ID" value="Ccrd_000722"/>
</dbReference>
<dbReference type="SMART" id="SM00380">
    <property type="entry name" value="AP2"/>
    <property type="match status" value="1"/>
</dbReference>
<proteinExistence type="predicted"/>
<accession>A0A124SDJ8</accession>
<dbReference type="OrthoDB" id="1614443at2759"/>
<evidence type="ECO:0000256" key="3">
    <source>
        <dbReference type="ARBA" id="ARBA00023015"/>
    </source>
</evidence>
<evidence type="ECO:0000313" key="9">
    <source>
        <dbReference type="EMBL" id="KVH97181.1"/>
    </source>
</evidence>
<dbReference type="Pfam" id="PF00847">
    <property type="entry name" value="AP2"/>
    <property type="match status" value="1"/>
</dbReference>
<dbReference type="Proteomes" id="UP000243975">
    <property type="component" value="Unassembled WGS sequence"/>
</dbReference>
<dbReference type="PROSITE" id="PS51032">
    <property type="entry name" value="AP2_ERF"/>
    <property type="match status" value="1"/>
</dbReference>
<comment type="caution">
    <text evidence="9">The sequence shown here is derived from an EMBL/GenBank/DDBJ whole genome shotgun (WGS) entry which is preliminary data.</text>
</comment>
<feature type="region of interest" description="Disordered" evidence="7">
    <location>
        <begin position="285"/>
        <end position="334"/>
    </location>
</feature>
<reference evidence="9 10" key="1">
    <citation type="journal article" date="2016" name="Sci. Rep.">
        <title>The genome sequence of the outbreeding globe artichoke constructed de novo incorporating a phase-aware low-pass sequencing strategy of F1 progeny.</title>
        <authorList>
            <person name="Scaglione D."/>
            <person name="Reyes-Chin-Wo S."/>
            <person name="Acquadro A."/>
            <person name="Froenicke L."/>
            <person name="Portis E."/>
            <person name="Beitel C."/>
            <person name="Tirone M."/>
            <person name="Mauro R."/>
            <person name="Lo Monaco A."/>
            <person name="Mauromicale G."/>
            <person name="Faccioli P."/>
            <person name="Cattivelli L."/>
            <person name="Rieseberg L."/>
            <person name="Michelmore R."/>
            <person name="Lanteri S."/>
        </authorList>
    </citation>
    <scope>NUCLEOTIDE SEQUENCE [LARGE SCALE GENOMIC DNA]</scope>
    <source>
        <strain evidence="9">2C</strain>
    </source>
</reference>
<keyword evidence="5" id="KW-0804">Transcription</keyword>
<dbReference type="GO" id="GO:0003700">
    <property type="term" value="F:DNA-binding transcription factor activity"/>
    <property type="evidence" value="ECO:0007669"/>
    <property type="project" value="InterPro"/>
</dbReference>
<dbReference type="PRINTS" id="PR00367">
    <property type="entry name" value="ETHRSPELEMNT"/>
</dbReference>
<dbReference type="GO" id="GO:0009873">
    <property type="term" value="P:ethylene-activated signaling pathway"/>
    <property type="evidence" value="ECO:0007669"/>
    <property type="project" value="InterPro"/>
</dbReference>
<dbReference type="InterPro" id="IPR016177">
    <property type="entry name" value="DNA-bd_dom_sf"/>
</dbReference>
<evidence type="ECO:0000313" key="10">
    <source>
        <dbReference type="Proteomes" id="UP000243975"/>
    </source>
</evidence>